<proteinExistence type="predicted"/>
<dbReference type="Proteomes" id="UP000248132">
    <property type="component" value="Unassembled WGS sequence"/>
</dbReference>
<dbReference type="OrthoDB" id="1397020at2"/>
<organism evidence="1 2">
    <name type="scientific">Ruminiclostridium sufflavum DSM 19573</name>
    <dbReference type="NCBI Taxonomy" id="1121337"/>
    <lineage>
        <taxon>Bacteria</taxon>
        <taxon>Bacillati</taxon>
        <taxon>Bacillota</taxon>
        <taxon>Clostridia</taxon>
        <taxon>Eubacteriales</taxon>
        <taxon>Oscillospiraceae</taxon>
        <taxon>Ruminiclostridium</taxon>
    </lineage>
</organism>
<evidence type="ECO:0000313" key="2">
    <source>
        <dbReference type="Proteomes" id="UP000248132"/>
    </source>
</evidence>
<reference evidence="1 2" key="1">
    <citation type="submission" date="2018-06" db="EMBL/GenBank/DDBJ databases">
        <title>Genomic Encyclopedia of Type Strains, Phase I: the one thousand microbial genomes (KMG-I) project.</title>
        <authorList>
            <person name="Kyrpides N."/>
        </authorList>
    </citation>
    <scope>NUCLEOTIDE SEQUENCE [LARGE SCALE GENOMIC DNA]</scope>
    <source>
        <strain evidence="1 2">DSM 19573</strain>
    </source>
</reference>
<sequence length="584" mass="67871">MFVDLIRLFSEIPDFRQVVLDNYRLGNGMYIVVEDGRIETLTNIDKDTDCSEYDWLKSADYYSQLIDMNKAVDSNKKIHSCSPFAVFIKADTLPEYGTGDKVLSMEEFEQAIIRYYGILTSNGKADSKAAEILKTADLPEADAGLFESCKNWLLNNLNEIIQAVKEKPPVKGSYLKIFFKQALEKYEIEYRRYLLPKIFNKNDYNIVENGKLLGLSNYNMGLNAKKPYLELMGTRFKVPFRIGLDDSMTLKCFFEWIQDYKTSEGKHPNSVYLPSGEREALDFSKDFNKFVSGYFLNFKQKKDGIYIADFECLPSDPDEKPFFRIENCLGADNWRYTNLYEVWQLEKITDDVFFSKRLIKNYTVDTGDMQSDYKAGEYTKNLENLMLRYRKALHNYFRKGDRKALEYCADAMSKSMVLEILRFDEENGYWKAAAAFNLRMALLKQIKTGGDGGMGDFIIELSEIVRKKRDFQGVQPQCDNDKEFFFLCGQLVRYLFSLSEASNPKHSFAESFLKAKDSAVLKRKLRELYITYGHKILLKSSRFDNLMSMAVGYEADTLLRDYEDYFLAGFLSKNLLYEKKQEAE</sequence>
<dbReference type="EMBL" id="QKMR01000015">
    <property type="protein sequence ID" value="PYG86979.1"/>
    <property type="molecule type" value="Genomic_DNA"/>
</dbReference>
<dbReference type="RefSeq" id="WP_110462617.1">
    <property type="nucleotide sequence ID" value="NZ_QKMR01000015.1"/>
</dbReference>
<comment type="caution">
    <text evidence="1">The sequence shown here is derived from an EMBL/GenBank/DDBJ whole genome shotgun (WGS) entry which is preliminary data.</text>
</comment>
<dbReference type="AlphaFoldDB" id="A0A318XMV8"/>
<evidence type="ECO:0000313" key="1">
    <source>
        <dbReference type="EMBL" id="PYG86979.1"/>
    </source>
</evidence>
<protein>
    <submittedName>
        <fullName evidence="1">CRISPR-associated protein Csh1</fullName>
    </submittedName>
</protein>
<gene>
    <name evidence="1" type="ORF">LY28_02601</name>
</gene>
<accession>A0A318XMV8</accession>
<keyword evidence="2" id="KW-1185">Reference proteome</keyword>
<name>A0A318XMV8_9FIRM</name>